<dbReference type="FunFam" id="3.30.160.60:FF:001228">
    <property type="entry name" value="Zinc finger protein 236"/>
    <property type="match status" value="1"/>
</dbReference>
<protein>
    <recommendedName>
        <fullName evidence="12">C2H2-type domain-containing protein</fullName>
    </recommendedName>
</protein>
<dbReference type="PANTHER" id="PTHR23233">
    <property type="entry name" value="SAL-LIKE PROTEIN"/>
    <property type="match status" value="1"/>
</dbReference>
<dbReference type="InterPro" id="IPR013087">
    <property type="entry name" value="Znf_C2H2_type"/>
</dbReference>
<comment type="caution">
    <text evidence="13">The sequence shown here is derived from an EMBL/GenBank/DDBJ whole genome shotgun (WGS) entry which is preliminary data.</text>
</comment>
<dbReference type="PANTHER" id="PTHR23233:SF84">
    <property type="entry name" value="FI23031P1"/>
    <property type="match status" value="1"/>
</dbReference>
<organism evidence="13 14">
    <name type="scientific">Absidia repens</name>
    <dbReference type="NCBI Taxonomy" id="90262"/>
    <lineage>
        <taxon>Eukaryota</taxon>
        <taxon>Fungi</taxon>
        <taxon>Fungi incertae sedis</taxon>
        <taxon>Mucoromycota</taxon>
        <taxon>Mucoromycotina</taxon>
        <taxon>Mucoromycetes</taxon>
        <taxon>Mucorales</taxon>
        <taxon>Cunninghamellaceae</taxon>
        <taxon>Absidia</taxon>
    </lineage>
</organism>
<evidence type="ECO:0000256" key="8">
    <source>
        <dbReference type="ARBA" id="ARBA00023163"/>
    </source>
</evidence>
<reference evidence="13 14" key="1">
    <citation type="submission" date="2016-07" db="EMBL/GenBank/DDBJ databases">
        <title>Pervasive Adenine N6-methylation of Active Genes in Fungi.</title>
        <authorList>
            <consortium name="DOE Joint Genome Institute"/>
            <person name="Mondo S.J."/>
            <person name="Dannebaum R.O."/>
            <person name="Kuo R.C."/>
            <person name="Labutti K."/>
            <person name="Haridas S."/>
            <person name="Kuo A."/>
            <person name="Salamov A."/>
            <person name="Ahrendt S.R."/>
            <person name="Lipzen A."/>
            <person name="Sullivan W."/>
            <person name="Andreopoulos W.B."/>
            <person name="Clum A."/>
            <person name="Lindquist E."/>
            <person name="Daum C."/>
            <person name="Ramamoorthy G.K."/>
            <person name="Gryganskyi A."/>
            <person name="Culley D."/>
            <person name="Magnuson J.K."/>
            <person name="James T.Y."/>
            <person name="O'Malley M.A."/>
            <person name="Stajich J.E."/>
            <person name="Spatafora J.W."/>
            <person name="Visel A."/>
            <person name="Grigoriev I.V."/>
        </authorList>
    </citation>
    <scope>NUCLEOTIDE SEQUENCE [LARGE SCALE GENOMIC DNA]</scope>
    <source>
        <strain evidence="13 14">NRRL 1336</strain>
    </source>
</reference>
<evidence type="ECO:0000256" key="4">
    <source>
        <dbReference type="ARBA" id="ARBA00022771"/>
    </source>
</evidence>
<comment type="subcellular location">
    <subcellularLocation>
        <location evidence="1">Nucleus</location>
    </subcellularLocation>
</comment>
<keyword evidence="4 11" id="KW-0863">Zinc-finger</keyword>
<evidence type="ECO:0000313" key="13">
    <source>
        <dbReference type="EMBL" id="ORZ16495.1"/>
    </source>
</evidence>
<evidence type="ECO:0000256" key="3">
    <source>
        <dbReference type="ARBA" id="ARBA00022737"/>
    </source>
</evidence>
<keyword evidence="3" id="KW-0677">Repeat</keyword>
<dbReference type="GO" id="GO:0005634">
    <property type="term" value="C:nucleus"/>
    <property type="evidence" value="ECO:0007669"/>
    <property type="project" value="UniProtKB-SubCell"/>
</dbReference>
<dbReference type="Proteomes" id="UP000193560">
    <property type="component" value="Unassembled WGS sequence"/>
</dbReference>
<dbReference type="GO" id="GO:0000981">
    <property type="term" value="F:DNA-binding transcription factor activity, RNA polymerase II-specific"/>
    <property type="evidence" value="ECO:0007669"/>
    <property type="project" value="TreeGrafter"/>
</dbReference>
<dbReference type="OrthoDB" id="6077919at2759"/>
<evidence type="ECO:0000256" key="2">
    <source>
        <dbReference type="ARBA" id="ARBA00022723"/>
    </source>
</evidence>
<dbReference type="FunFam" id="3.30.160.60:FF:001102">
    <property type="entry name" value="Transcription factor IIIA"/>
    <property type="match status" value="1"/>
</dbReference>
<sequence length="151" mass="17500">MESSCLPPFNQTHKFLAATFFSKEKVERYVCSVCQKRFSRPSALQTHAYIHSGEKPFKCYVHGCGRKFSVVSNLRRHYKVHNRSRASQRTRLSSDERDAFVQRLIARSNQSTGTTPPYPTNEPEVYQPRSCLSVESLIHQDNKHDSTHSYF</sequence>
<dbReference type="STRING" id="90262.A0A1X2IHA5"/>
<dbReference type="InterPro" id="IPR036236">
    <property type="entry name" value="Znf_C2H2_sf"/>
</dbReference>
<dbReference type="Pfam" id="PF00096">
    <property type="entry name" value="zf-C2H2"/>
    <property type="match status" value="2"/>
</dbReference>
<dbReference type="SMART" id="SM00355">
    <property type="entry name" value="ZnF_C2H2"/>
    <property type="match status" value="2"/>
</dbReference>
<evidence type="ECO:0000256" key="11">
    <source>
        <dbReference type="PROSITE-ProRule" id="PRU00042"/>
    </source>
</evidence>
<evidence type="ECO:0000259" key="12">
    <source>
        <dbReference type="PROSITE" id="PS50157"/>
    </source>
</evidence>
<evidence type="ECO:0000313" key="14">
    <source>
        <dbReference type="Proteomes" id="UP000193560"/>
    </source>
</evidence>
<evidence type="ECO:0000256" key="9">
    <source>
        <dbReference type="ARBA" id="ARBA00023242"/>
    </source>
</evidence>
<keyword evidence="5" id="KW-0862">Zinc</keyword>
<dbReference type="SUPFAM" id="SSF57667">
    <property type="entry name" value="beta-beta-alpha zinc fingers"/>
    <property type="match status" value="1"/>
</dbReference>
<dbReference type="EMBL" id="MCGE01000011">
    <property type="protein sequence ID" value="ORZ16495.1"/>
    <property type="molecule type" value="Genomic_DNA"/>
</dbReference>
<evidence type="ECO:0000256" key="1">
    <source>
        <dbReference type="ARBA" id="ARBA00004123"/>
    </source>
</evidence>
<feature type="domain" description="C2H2-type" evidence="12">
    <location>
        <begin position="57"/>
        <end position="86"/>
    </location>
</feature>
<feature type="domain" description="C2H2-type" evidence="12">
    <location>
        <begin position="29"/>
        <end position="56"/>
    </location>
</feature>
<comment type="similarity">
    <text evidence="10">Belongs to the sal C2H2-type zinc-finger protein family.</text>
</comment>
<evidence type="ECO:0000256" key="6">
    <source>
        <dbReference type="ARBA" id="ARBA00023015"/>
    </source>
</evidence>
<dbReference type="InterPro" id="IPR051565">
    <property type="entry name" value="Sal_C2H2-zinc-finger"/>
</dbReference>
<name>A0A1X2IHA5_9FUNG</name>
<gene>
    <name evidence="13" type="ORF">BCR42DRAFT_375119</name>
</gene>
<dbReference type="AlphaFoldDB" id="A0A1X2IHA5"/>
<keyword evidence="14" id="KW-1185">Reference proteome</keyword>
<accession>A0A1X2IHA5</accession>
<dbReference type="PROSITE" id="PS00028">
    <property type="entry name" value="ZINC_FINGER_C2H2_1"/>
    <property type="match status" value="2"/>
</dbReference>
<dbReference type="PROSITE" id="PS50157">
    <property type="entry name" value="ZINC_FINGER_C2H2_2"/>
    <property type="match status" value="2"/>
</dbReference>
<proteinExistence type="inferred from homology"/>
<evidence type="ECO:0000256" key="5">
    <source>
        <dbReference type="ARBA" id="ARBA00022833"/>
    </source>
</evidence>
<dbReference type="Gene3D" id="3.30.160.60">
    <property type="entry name" value="Classic Zinc Finger"/>
    <property type="match status" value="2"/>
</dbReference>
<keyword evidence="6" id="KW-0805">Transcription regulation</keyword>
<keyword evidence="2" id="KW-0479">Metal-binding</keyword>
<keyword evidence="8" id="KW-0804">Transcription</keyword>
<evidence type="ECO:0000256" key="10">
    <source>
        <dbReference type="ARBA" id="ARBA00038474"/>
    </source>
</evidence>
<dbReference type="GO" id="GO:0008270">
    <property type="term" value="F:zinc ion binding"/>
    <property type="evidence" value="ECO:0007669"/>
    <property type="project" value="UniProtKB-KW"/>
</dbReference>
<dbReference type="GO" id="GO:0000978">
    <property type="term" value="F:RNA polymerase II cis-regulatory region sequence-specific DNA binding"/>
    <property type="evidence" value="ECO:0007669"/>
    <property type="project" value="TreeGrafter"/>
</dbReference>
<keyword evidence="9" id="KW-0539">Nucleus</keyword>
<keyword evidence="7" id="KW-0238">DNA-binding</keyword>
<evidence type="ECO:0000256" key="7">
    <source>
        <dbReference type="ARBA" id="ARBA00023125"/>
    </source>
</evidence>